<organism evidence="1 2">
    <name type="scientific">Roseofilum reptotaenium AO1-A</name>
    <dbReference type="NCBI Taxonomy" id="1925591"/>
    <lineage>
        <taxon>Bacteria</taxon>
        <taxon>Bacillati</taxon>
        <taxon>Cyanobacteriota</taxon>
        <taxon>Cyanophyceae</taxon>
        <taxon>Desertifilales</taxon>
        <taxon>Desertifilaceae</taxon>
        <taxon>Roseofilum</taxon>
    </lineage>
</organism>
<dbReference type="AlphaFoldDB" id="A0A1L9QJR6"/>
<sequence>MMVYSYSEAQEQLSSLLEKALSEGEIKLRNQDGRIFVIRPEQPLKSSPFEVQSLKLPIDKADIFEAIGESRARF</sequence>
<accession>A0A1L9QJR6</accession>
<evidence type="ECO:0000313" key="1">
    <source>
        <dbReference type="EMBL" id="OJJ14672.1"/>
    </source>
</evidence>
<reference evidence="1" key="1">
    <citation type="submission" date="2016-10" db="EMBL/GenBank/DDBJ databases">
        <title>CRISPR-Cas defence system in Roseofilum reptotaenium: evidence of a bacteriophage-cyanobacterium arms race in the coral black band disease.</title>
        <authorList>
            <person name="Buerger P."/>
            <person name="Wood-Charlson E.M."/>
            <person name="Weynberg K.D."/>
            <person name="Willis B."/>
            <person name="Van Oppen M.J."/>
        </authorList>
    </citation>
    <scope>NUCLEOTIDE SEQUENCE [LARGE SCALE GENOMIC DNA]</scope>
    <source>
        <strain evidence="1">AO1-A</strain>
    </source>
</reference>
<evidence type="ECO:0000313" key="2">
    <source>
        <dbReference type="Proteomes" id="UP000183940"/>
    </source>
</evidence>
<evidence type="ECO:0008006" key="3">
    <source>
        <dbReference type="Google" id="ProtNLM"/>
    </source>
</evidence>
<name>A0A1L9QJR6_9CYAN</name>
<gene>
    <name evidence="1" type="ORF">BI308_24880</name>
</gene>
<protein>
    <recommendedName>
        <fullName evidence="3">Prevent-host-death protein</fullName>
    </recommendedName>
</protein>
<proteinExistence type="predicted"/>
<dbReference type="EMBL" id="MLAW01000077">
    <property type="protein sequence ID" value="OJJ14672.1"/>
    <property type="molecule type" value="Genomic_DNA"/>
</dbReference>
<dbReference type="Proteomes" id="UP000183940">
    <property type="component" value="Unassembled WGS sequence"/>
</dbReference>
<keyword evidence="2" id="KW-1185">Reference proteome</keyword>
<comment type="caution">
    <text evidence="1">The sequence shown here is derived from an EMBL/GenBank/DDBJ whole genome shotgun (WGS) entry which is preliminary data.</text>
</comment>